<proteinExistence type="predicted"/>
<dbReference type="InterPro" id="IPR019874">
    <property type="entry name" value="RF_methyltr_PrmC"/>
</dbReference>
<evidence type="ECO:0000313" key="8">
    <source>
        <dbReference type="Proteomes" id="UP000289497"/>
    </source>
</evidence>
<dbReference type="PROSITE" id="PS00092">
    <property type="entry name" value="N6_MTASE"/>
    <property type="match status" value="1"/>
</dbReference>
<dbReference type="NCBIfam" id="TIGR03534">
    <property type="entry name" value="RF_mod_PrmC"/>
    <property type="match status" value="1"/>
</dbReference>
<dbReference type="AlphaFoldDB" id="A0A449B6B0"/>
<name>A0A449B6B0_9BACT</name>
<dbReference type="EC" id="2.1.1.297" evidence="1"/>
<dbReference type="KEGG" id="mcou:NCTC10179_00321"/>
<organism evidence="7 8">
    <name type="scientific">Mycoplasmopsis columboralis</name>
    <dbReference type="NCBI Taxonomy" id="171282"/>
    <lineage>
        <taxon>Bacteria</taxon>
        <taxon>Bacillati</taxon>
        <taxon>Mycoplasmatota</taxon>
        <taxon>Mycoplasmoidales</taxon>
        <taxon>Metamycoplasmataceae</taxon>
        <taxon>Mycoplasmopsis</taxon>
    </lineage>
</organism>
<dbReference type="InterPro" id="IPR050320">
    <property type="entry name" value="N5-glutamine_MTase"/>
</dbReference>
<evidence type="ECO:0000259" key="6">
    <source>
        <dbReference type="Pfam" id="PF05175"/>
    </source>
</evidence>
<comment type="catalytic activity">
    <reaction evidence="5">
        <text>L-glutaminyl-[peptide chain release factor] + S-adenosyl-L-methionine = N(5)-methyl-L-glutaminyl-[peptide chain release factor] + S-adenosyl-L-homocysteine + H(+)</text>
        <dbReference type="Rhea" id="RHEA:42896"/>
        <dbReference type="Rhea" id="RHEA-COMP:10271"/>
        <dbReference type="Rhea" id="RHEA-COMP:10272"/>
        <dbReference type="ChEBI" id="CHEBI:15378"/>
        <dbReference type="ChEBI" id="CHEBI:30011"/>
        <dbReference type="ChEBI" id="CHEBI:57856"/>
        <dbReference type="ChEBI" id="CHEBI:59789"/>
        <dbReference type="ChEBI" id="CHEBI:61891"/>
        <dbReference type="EC" id="2.1.1.297"/>
    </reaction>
</comment>
<dbReference type="InterPro" id="IPR004556">
    <property type="entry name" value="HemK-like"/>
</dbReference>
<dbReference type="NCBIfam" id="TIGR00536">
    <property type="entry name" value="hemK_fam"/>
    <property type="match status" value="1"/>
</dbReference>
<keyword evidence="3 7" id="KW-0808">Transferase</keyword>
<keyword evidence="7" id="KW-0560">Oxidoreductase</keyword>
<gene>
    <name evidence="7" type="primary">hemK</name>
    <name evidence="7" type="ORF">NCTC10179_00321</name>
</gene>
<protein>
    <recommendedName>
        <fullName evidence="1">peptide chain release factor N(5)-glutamine methyltransferase</fullName>
        <ecNumber evidence="1">2.1.1.297</ecNumber>
    </recommendedName>
</protein>
<evidence type="ECO:0000256" key="4">
    <source>
        <dbReference type="ARBA" id="ARBA00022691"/>
    </source>
</evidence>
<dbReference type="GO" id="GO:0016491">
    <property type="term" value="F:oxidoreductase activity"/>
    <property type="evidence" value="ECO:0007669"/>
    <property type="project" value="UniProtKB-KW"/>
</dbReference>
<reference evidence="7 8" key="1">
    <citation type="submission" date="2019-01" db="EMBL/GenBank/DDBJ databases">
        <authorList>
            <consortium name="Pathogen Informatics"/>
        </authorList>
    </citation>
    <scope>NUCLEOTIDE SEQUENCE [LARGE SCALE GENOMIC DNA]</scope>
    <source>
        <strain evidence="7 8">NCTC10179</strain>
    </source>
</reference>
<dbReference type="InterPro" id="IPR002052">
    <property type="entry name" value="DNA_methylase_N6_adenine_CS"/>
</dbReference>
<keyword evidence="2 7" id="KW-0489">Methyltransferase</keyword>
<feature type="domain" description="Methyltransferase small" evidence="6">
    <location>
        <begin position="70"/>
        <end position="158"/>
    </location>
</feature>
<dbReference type="SUPFAM" id="SSF53335">
    <property type="entry name" value="S-adenosyl-L-methionine-dependent methyltransferases"/>
    <property type="match status" value="1"/>
</dbReference>
<dbReference type="Proteomes" id="UP000289497">
    <property type="component" value="Chromosome"/>
</dbReference>
<dbReference type="RefSeq" id="WP_036433851.1">
    <property type="nucleotide sequence ID" value="NZ_LR215039.1"/>
</dbReference>
<dbReference type="OrthoDB" id="9800643at2"/>
<dbReference type="Pfam" id="PF05175">
    <property type="entry name" value="MTS"/>
    <property type="match status" value="1"/>
</dbReference>
<dbReference type="InterPro" id="IPR029063">
    <property type="entry name" value="SAM-dependent_MTases_sf"/>
</dbReference>
<dbReference type="InterPro" id="IPR007848">
    <property type="entry name" value="Small_mtfrase_dom"/>
</dbReference>
<keyword evidence="8" id="KW-1185">Reference proteome</keyword>
<dbReference type="CDD" id="cd02440">
    <property type="entry name" value="AdoMet_MTases"/>
    <property type="match status" value="1"/>
</dbReference>
<dbReference type="PANTHER" id="PTHR18895">
    <property type="entry name" value="HEMK METHYLTRANSFERASE"/>
    <property type="match status" value="1"/>
</dbReference>
<dbReference type="GO" id="GO:0102559">
    <property type="term" value="F:peptide chain release factor N(5)-glutamine methyltransferase activity"/>
    <property type="evidence" value="ECO:0007669"/>
    <property type="project" value="UniProtKB-EC"/>
</dbReference>
<dbReference type="GO" id="GO:0032259">
    <property type="term" value="P:methylation"/>
    <property type="evidence" value="ECO:0007669"/>
    <property type="project" value="UniProtKB-KW"/>
</dbReference>
<dbReference type="Gene3D" id="3.40.50.150">
    <property type="entry name" value="Vaccinia Virus protein VP39"/>
    <property type="match status" value="1"/>
</dbReference>
<evidence type="ECO:0000256" key="1">
    <source>
        <dbReference type="ARBA" id="ARBA00012771"/>
    </source>
</evidence>
<evidence type="ECO:0000256" key="5">
    <source>
        <dbReference type="ARBA" id="ARBA00048391"/>
    </source>
</evidence>
<dbReference type="EMBL" id="LR215039">
    <property type="protein sequence ID" value="VEU76151.1"/>
    <property type="molecule type" value="Genomic_DNA"/>
</dbReference>
<accession>A0A449B6B0</accession>
<evidence type="ECO:0000256" key="2">
    <source>
        <dbReference type="ARBA" id="ARBA00022603"/>
    </source>
</evidence>
<sequence>MPNKKDLLLEKRRYNLPQEITSDEQKLLDQNWPIQKIIGYVDLANVRIDVSNNILIPRYETEELIYYALEQIKQNPNITKVLDLCSGSGFIGLALKKNNPNLAITCADISQEAIASSHKNSLLNNLNIRIVQSDLFENIDDKYDLIISNPPYISHKEKLDNSVLDFEPHIALFAPDDGLYFYKRILSEGWNYLSENGFMMFEINPFHLSFWHNLRNQWDITIIKDISSKDRFVIVKKLKK</sequence>
<evidence type="ECO:0000256" key="3">
    <source>
        <dbReference type="ARBA" id="ARBA00022679"/>
    </source>
</evidence>
<dbReference type="PANTHER" id="PTHR18895:SF74">
    <property type="entry name" value="MTRF1L RELEASE FACTOR GLUTAMINE METHYLTRANSFERASE"/>
    <property type="match status" value="1"/>
</dbReference>
<keyword evidence="4" id="KW-0949">S-adenosyl-L-methionine</keyword>
<dbReference type="GO" id="GO:0003676">
    <property type="term" value="F:nucleic acid binding"/>
    <property type="evidence" value="ECO:0007669"/>
    <property type="project" value="InterPro"/>
</dbReference>
<evidence type="ECO:0000313" key="7">
    <source>
        <dbReference type="EMBL" id="VEU76151.1"/>
    </source>
</evidence>